<evidence type="ECO:0000256" key="1">
    <source>
        <dbReference type="ARBA" id="ARBA00004123"/>
    </source>
</evidence>
<evidence type="ECO:0000313" key="9">
    <source>
        <dbReference type="EMBL" id="KAG0138990.1"/>
    </source>
</evidence>
<keyword evidence="10" id="KW-1185">Reference proteome</keyword>
<dbReference type="GO" id="GO:0000811">
    <property type="term" value="C:GINS complex"/>
    <property type="evidence" value="ECO:0007669"/>
    <property type="project" value="TreeGrafter"/>
</dbReference>
<feature type="domain" description="GINS subunit" evidence="7">
    <location>
        <begin position="77"/>
        <end position="169"/>
    </location>
</feature>
<evidence type="ECO:0000256" key="5">
    <source>
        <dbReference type="ARBA" id="ARBA00022705"/>
    </source>
</evidence>
<dbReference type="CDD" id="cd21694">
    <property type="entry name" value="GINS_B_Psf2"/>
    <property type="match status" value="1"/>
</dbReference>
<sequence length="227" mass="26013">MALPPFQRFSFEPSEQVFLTIQSDKIHFIPNFTMSRFRSLDGTFIGPFTPLKPIELPLWCAIQCKKKRKGKIVCPEWIKVESLEDSYKREISDPAFSDLPFHWLELSKLLIDIASDDIPSLPQVRSFLKALREVRQTKLRKGLTNLDGLHLETPHLSSLELNELRPTFSVAHLKLLQLNPQAEAYDQFLTEFESQQTLSGSQADNTFLRASSTLTQPSDEPFSESFV</sequence>
<gene>
    <name evidence="9" type="ORF">CROQUDRAFT_667073</name>
</gene>
<dbReference type="Proteomes" id="UP000886653">
    <property type="component" value="Unassembled WGS sequence"/>
</dbReference>
<comment type="similarity">
    <text evidence="2">Belongs to the GINS2/PSF2 family.</text>
</comment>
<dbReference type="InterPro" id="IPR036224">
    <property type="entry name" value="GINS_bundle-like_dom_sf"/>
</dbReference>
<evidence type="ECO:0000313" key="10">
    <source>
        <dbReference type="Proteomes" id="UP000886653"/>
    </source>
</evidence>
<dbReference type="PANTHER" id="PTHR12772">
    <property type="entry name" value="DNA REPLICATION COMPLEX GINS PROTEIN PSF2"/>
    <property type="match status" value="1"/>
</dbReference>
<dbReference type="CDD" id="cd11712">
    <property type="entry name" value="GINS_A_psf2"/>
    <property type="match status" value="1"/>
</dbReference>
<dbReference type="InterPro" id="IPR021151">
    <property type="entry name" value="GINS_A"/>
</dbReference>
<dbReference type="Pfam" id="PF05916">
    <property type="entry name" value="Sld5"/>
    <property type="match status" value="1"/>
</dbReference>
<reference evidence="9" key="1">
    <citation type="submission" date="2013-11" db="EMBL/GenBank/DDBJ databases">
        <title>Genome sequence of the fusiform rust pathogen reveals effectors for host alternation and coevolution with pine.</title>
        <authorList>
            <consortium name="DOE Joint Genome Institute"/>
            <person name="Smith K."/>
            <person name="Pendleton A."/>
            <person name="Kubisiak T."/>
            <person name="Anderson C."/>
            <person name="Salamov A."/>
            <person name="Aerts A."/>
            <person name="Riley R."/>
            <person name="Clum A."/>
            <person name="Lindquist E."/>
            <person name="Ence D."/>
            <person name="Campbell M."/>
            <person name="Kronenberg Z."/>
            <person name="Feau N."/>
            <person name="Dhillon B."/>
            <person name="Hamelin R."/>
            <person name="Burleigh J."/>
            <person name="Smith J."/>
            <person name="Yandell M."/>
            <person name="Nelson C."/>
            <person name="Grigoriev I."/>
            <person name="Davis J."/>
        </authorList>
    </citation>
    <scope>NUCLEOTIDE SEQUENCE</scope>
    <source>
        <strain evidence="9">G11</strain>
    </source>
</reference>
<accession>A0A9P6N4R8</accession>
<evidence type="ECO:0000259" key="8">
    <source>
        <dbReference type="Pfam" id="PF25005"/>
    </source>
</evidence>
<dbReference type="InterPro" id="IPR056784">
    <property type="entry name" value="PSF2_N"/>
</dbReference>
<dbReference type="GO" id="GO:0006260">
    <property type="term" value="P:DNA replication"/>
    <property type="evidence" value="ECO:0007669"/>
    <property type="project" value="UniProtKB-KW"/>
</dbReference>
<dbReference type="SUPFAM" id="SSF158573">
    <property type="entry name" value="GINS helical bundle-like"/>
    <property type="match status" value="1"/>
</dbReference>
<evidence type="ECO:0000256" key="2">
    <source>
        <dbReference type="ARBA" id="ARBA00010565"/>
    </source>
</evidence>
<dbReference type="AlphaFoldDB" id="A0A9P6N4R8"/>
<evidence type="ECO:0000256" key="3">
    <source>
        <dbReference type="ARBA" id="ARBA00013969"/>
    </source>
</evidence>
<name>A0A9P6N4R8_9BASI</name>
<evidence type="ECO:0000256" key="4">
    <source>
        <dbReference type="ARBA" id="ARBA00015139"/>
    </source>
</evidence>
<dbReference type="PANTHER" id="PTHR12772:SF0">
    <property type="entry name" value="DNA REPLICATION COMPLEX GINS PROTEIN PSF2"/>
    <property type="match status" value="1"/>
</dbReference>
<proteinExistence type="inferred from homology"/>
<dbReference type="EMBL" id="MU168009">
    <property type="protein sequence ID" value="KAG0138990.1"/>
    <property type="molecule type" value="Genomic_DNA"/>
</dbReference>
<feature type="domain" description="DNA replication complex GINS protein PSF2 N-terminal" evidence="8">
    <location>
        <begin position="13"/>
        <end position="73"/>
    </location>
</feature>
<comment type="caution">
    <text evidence="9">The sequence shown here is derived from an EMBL/GenBank/DDBJ whole genome shotgun (WGS) entry which is preliminary data.</text>
</comment>
<protein>
    <recommendedName>
        <fullName evidence="4">DNA replication complex GINS protein PSF2</fullName>
    </recommendedName>
    <alternativeName>
        <fullName evidence="3">DNA replication complex GINS protein psf2</fullName>
    </alternativeName>
</protein>
<dbReference type="Pfam" id="PF25005">
    <property type="entry name" value="PSF2_N"/>
    <property type="match status" value="1"/>
</dbReference>
<keyword evidence="6" id="KW-0539">Nucleus</keyword>
<dbReference type="InterPro" id="IPR007257">
    <property type="entry name" value="GINS_Psf2"/>
</dbReference>
<dbReference type="Gene3D" id="3.40.5.50">
    <property type="match status" value="1"/>
</dbReference>
<dbReference type="FunFam" id="1.20.58.1020:FF:000001">
    <property type="entry name" value="DNA replication complex GINS protein PSF2"/>
    <property type="match status" value="1"/>
</dbReference>
<evidence type="ECO:0000256" key="6">
    <source>
        <dbReference type="ARBA" id="ARBA00023242"/>
    </source>
</evidence>
<dbReference type="GO" id="GO:0000727">
    <property type="term" value="P:double-strand break repair via break-induced replication"/>
    <property type="evidence" value="ECO:0007669"/>
    <property type="project" value="TreeGrafter"/>
</dbReference>
<evidence type="ECO:0000259" key="7">
    <source>
        <dbReference type="Pfam" id="PF05916"/>
    </source>
</evidence>
<keyword evidence="5" id="KW-0235">DNA replication</keyword>
<dbReference type="OrthoDB" id="1938138at2759"/>
<dbReference type="Gene3D" id="1.20.58.1020">
    <property type="match status" value="1"/>
</dbReference>
<dbReference type="SUPFAM" id="SSF160059">
    <property type="entry name" value="PriA/YqbF domain"/>
    <property type="match status" value="1"/>
</dbReference>
<organism evidence="9 10">
    <name type="scientific">Cronartium quercuum f. sp. fusiforme G11</name>
    <dbReference type="NCBI Taxonomy" id="708437"/>
    <lineage>
        <taxon>Eukaryota</taxon>
        <taxon>Fungi</taxon>
        <taxon>Dikarya</taxon>
        <taxon>Basidiomycota</taxon>
        <taxon>Pucciniomycotina</taxon>
        <taxon>Pucciniomycetes</taxon>
        <taxon>Pucciniales</taxon>
        <taxon>Coleosporiaceae</taxon>
        <taxon>Cronartium</taxon>
    </lineage>
</organism>
<comment type="subcellular location">
    <subcellularLocation>
        <location evidence="1">Nucleus</location>
    </subcellularLocation>
</comment>